<dbReference type="PATRIC" id="fig|745776.4.peg.3169"/>
<dbReference type="KEGG" id="dgo:DGo_PA0132"/>
<sequence length="87" mass="9579">MPELRDPGLLKLFFIAGEPASALRALAQEQLALHQGRLRDYEQIQAALGQEPSAQTSLRTLRMGLLYERANLAFWTEVLDGTPEAGG</sequence>
<accession>H8H0Z9</accession>
<geneLocation type="plasmid" evidence="2 3">
    <name>P1</name>
</geneLocation>
<feature type="domain" description="Transcription regulator PadR C-terminal" evidence="1">
    <location>
        <begin position="4"/>
        <end position="79"/>
    </location>
</feature>
<reference evidence="2 3" key="1">
    <citation type="journal article" date="2012" name="PLoS ONE">
        <title>Genome sequence and transcriptome analysis of the radioresistant bacterium Deinococcus gobiensis: insights into the extreme environmental adaptations.</title>
        <authorList>
            <person name="Yuan M."/>
            <person name="Chen M."/>
            <person name="Zhang W."/>
            <person name="Lu W."/>
            <person name="Wang J."/>
            <person name="Yang M."/>
            <person name="Zhao P."/>
            <person name="Tang R."/>
            <person name="Li X."/>
            <person name="Hao Y."/>
            <person name="Zhou Z."/>
            <person name="Zhan Y."/>
            <person name="Yu H."/>
            <person name="Teng C."/>
            <person name="Yan Y."/>
            <person name="Ping S."/>
            <person name="Wang Y."/>
            <person name="Lin M."/>
        </authorList>
    </citation>
    <scope>NUCLEOTIDE SEQUENCE [LARGE SCALE GENOMIC DNA]</scope>
    <source>
        <strain evidence="3">DSM 21396 / JCM 16679 / CGMCC 1.7299 / I-0</strain>
        <plasmid evidence="2">P1</plasmid>
    </source>
</reference>
<evidence type="ECO:0000313" key="2">
    <source>
        <dbReference type="EMBL" id="AFD27018.1"/>
    </source>
</evidence>
<dbReference type="Pfam" id="PF10400">
    <property type="entry name" value="Vir_act_alpha_C"/>
    <property type="match status" value="1"/>
</dbReference>
<keyword evidence="2" id="KW-0614">Plasmid</keyword>
<dbReference type="InterPro" id="IPR018309">
    <property type="entry name" value="Tscrpt_reg_PadR_C"/>
</dbReference>
<dbReference type="HOGENOM" id="CLU_2478175_0_0_0"/>
<dbReference type="Proteomes" id="UP000007575">
    <property type="component" value="Plasmid P1"/>
</dbReference>
<dbReference type="EMBL" id="CP002192">
    <property type="protein sequence ID" value="AFD27018.1"/>
    <property type="molecule type" value="Genomic_DNA"/>
</dbReference>
<name>H8H0Z9_DEIGI</name>
<organism evidence="2 3">
    <name type="scientific">Deinococcus gobiensis (strain DSM 21396 / JCM 16679 / CGMCC 1.7299 / I-0)</name>
    <dbReference type="NCBI Taxonomy" id="745776"/>
    <lineage>
        <taxon>Bacteria</taxon>
        <taxon>Thermotogati</taxon>
        <taxon>Deinococcota</taxon>
        <taxon>Deinococci</taxon>
        <taxon>Deinococcales</taxon>
        <taxon>Deinococcaceae</taxon>
        <taxon>Deinococcus</taxon>
    </lineage>
</organism>
<keyword evidence="3" id="KW-1185">Reference proteome</keyword>
<dbReference type="AlphaFoldDB" id="H8H0Z9"/>
<dbReference type="Gene3D" id="6.10.140.190">
    <property type="match status" value="1"/>
</dbReference>
<evidence type="ECO:0000313" key="3">
    <source>
        <dbReference type="Proteomes" id="UP000007575"/>
    </source>
</evidence>
<protein>
    <submittedName>
        <fullName evidence="2">Transcriptional regulator, PadR-like family</fullName>
    </submittedName>
</protein>
<gene>
    <name evidence="2" type="ordered locus">DGo_PA0132</name>
</gene>
<proteinExistence type="predicted"/>
<evidence type="ECO:0000259" key="1">
    <source>
        <dbReference type="Pfam" id="PF10400"/>
    </source>
</evidence>